<evidence type="ECO:0000259" key="2">
    <source>
        <dbReference type="Pfam" id="PF00551"/>
    </source>
</evidence>
<name>A0A9P8Q4X5_WICPI</name>
<comment type="caution">
    <text evidence="3">The sequence shown here is derived from an EMBL/GenBank/DDBJ whole genome shotgun (WGS) entry which is preliminary data.</text>
</comment>
<dbReference type="GO" id="GO:0005739">
    <property type="term" value="C:mitochondrion"/>
    <property type="evidence" value="ECO:0007669"/>
    <property type="project" value="TreeGrafter"/>
</dbReference>
<dbReference type="SUPFAM" id="SSF53328">
    <property type="entry name" value="Formyltransferase"/>
    <property type="match status" value="1"/>
</dbReference>
<accession>A0A9P8Q4X5</accession>
<reference evidence="3" key="1">
    <citation type="journal article" date="2021" name="Open Biol.">
        <title>Shared evolutionary footprints suggest mitochondrial oxidative damage underlies multiple complex I losses in fungi.</title>
        <authorList>
            <person name="Schikora-Tamarit M.A."/>
            <person name="Marcet-Houben M."/>
            <person name="Nosek J."/>
            <person name="Gabaldon T."/>
        </authorList>
    </citation>
    <scope>NUCLEOTIDE SEQUENCE</scope>
    <source>
        <strain evidence="3">CBS2887</strain>
    </source>
</reference>
<protein>
    <recommendedName>
        <fullName evidence="1">methionyl-tRNA formyltransferase</fullName>
        <ecNumber evidence="1">2.1.2.9</ecNumber>
    </recommendedName>
</protein>
<dbReference type="GO" id="GO:0004479">
    <property type="term" value="F:methionyl-tRNA formyltransferase activity"/>
    <property type="evidence" value="ECO:0007669"/>
    <property type="project" value="UniProtKB-EC"/>
</dbReference>
<dbReference type="CDD" id="cd08646">
    <property type="entry name" value="FMT_core_Met-tRNA-FMT_N"/>
    <property type="match status" value="1"/>
</dbReference>
<dbReference type="InterPro" id="IPR041711">
    <property type="entry name" value="Met-tRNA-FMT_N"/>
</dbReference>
<dbReference type="InterPro" id="IPR036477">
    <property type="entry name" value="Formyl_transf_N_sf"/>
</dbReference>
<dbReference type="OrthoDB" id="10268103at2759"/>
<keyword evidence="4" id="KW-1185">Reference proteome</keyword>
<evidence type="ECO:0000313" key="4">
    <source>
        <dbReference type="Proteomes" id="UP000774326"/>
    </source>
</evidence>
<dbReference type="AlphaFoldDB" id="A0A9P8Q4X5"/>
<dbReference type="Gene3D" id="3.40.50.12230">
    <property type="match status" value="1"/>
</dbReference>
<evidence type="ECO:0000313" key="3">
    <source>
        <dbReference type="EMBL" id="KAH3683065.1"/>
    </source>
</evidence>
<dbReference type="EC" id="2.1.2.9" evidence="1"/>
<dbReference type="InterPro" id="IPR002376">
    <property type="entry name" value="Formyl_transf_N"/>
</dbReference>
<dbReference type="Pfam" id="PF00551">
    <property type="entry name" value="Formyl_trans_N"/>
    <property type="match status" value="1"/>
</dbReference>
<sequence length="458" mass="51043">MRIFRIPNISNSSSLKRPFSTSYVSKINDSKSLKIAFFGSDEFSIESLSKLLEVSQTHKSLISQIDVIARHPKPVNRGLKELRDLPIAQFALENNLNIIRAETKSEIIDKLTPNQYDLIVAVSYGKLIPSQLLSSVPYSLNVHPSLLPRYSGASPLQFALLNHDSITGVTVQTLHPTEFDKGDIVDQIGDIPITRDETLVSLRDKLGSKGGELLSDVIVNGSFMNPNFQSSFEYSYAKKIPKSMSEVDWDNETSFGVVRKFNTLGSLFTFKEMKIKKKKKSIIHEYRRVLLSDIREIQLSEEDQVYASLQEPGDFTIHKDESQNLMVIKTKDGFVSVGNLQLEFEPKEDANKFWQKLPKRAGDTPVTFSTKISKTSSPLPFEDSCNSSAFSAESSTTDCSNSNLDKAKAICNSSSSAAPISPFKLWFKTIANSNSSVSSAMSWESPLYLLTNLSFISS</sequence>
<evidence type="ECO:0000256" key="1">
    <source>
        <dbReference type="ARBA" id="ARBA00012261"/>
    </source>
</evidence>
<reference evidence="3" key="2">
    <citation type="submission" date="2021-01" db="EMBL/GenBank/DDBJ databases">
        <authorList>
            <person name="Schikora-Tamarit M.A."/>
        </authorList>
    </citation>
    <scope>NUCLEOTIDE SEQUENCE</scope>
    <source>
        <strain evidence="3">CBS2887</strain>
    </source>
</reference>
<dbReference type="EMBL" id="JAEUBG010003245">
    <property type="protein sequence ID" value="KAH3683065.1"/>
    <property type="molecule type" value="Genomic_DNA"/>
</dbReference>
<organism evidence="3 4">
    <name type="scientific">Wickerhamomyces pijperi</name>
    <name type="common">Yeast</name>
    <name type="synonym">Pichia pijperi</name>
    <dbReference type="NCBI Taxonomy" id="599730"/>
    <lineage>
        <taxon>Eukaryota</taxon>
        <taxon>Fungi</taxon>
        <taxon>Dikarya</taxon>
        <taxon>Ascomycota</taxon>
        <taxon>Saccharomycotina</taxon>
        <taxon>Saccharomycetes</taxon>
        <taxon>Phaffomycetales</taxon>
        <taxon>Wickerhamomycetaceae</taxon>
        <taxon>Wickerhamomyces</taxon>
    </lineage>
</organism>
<gene>
    <name evidence="3" type="ORF">WICPIJ_005974</name>
</gene>
<dbReference type="PANTHER" id="PTHR11138">
    <property type="entry name" value="METHIONYL-TRNA FORMYLTRANSFERASE"/>
    <property type="match status" value="1"/>
</dbReference>
<dbReference type="PANTHER" id="PTHR11138:SF5">
    <property type="entry name" value="METHIONYL-TRNA FORMYLTRANSFERASE, MITOCHONDRIAL"/>
    <property type="match status" value="1"/>
</dbReference>
<feature type="domain" description="Formyl transferase N-terminal" evidence="2">
    <location>
        <begin position="34"/>
        <end position="218"/>
    </location>
</feature>
<dbReference type="Proteomes" id="UP000774326">
    <property type="component" value="Unassembled WGS sequence"/>
</dbReference>
<proteinExistence type="predicted"/>